<sequence length="122" mass="13913">MSKKRIFSLLAFVLILVAIFTNPTKEEHQAAVKVKATQLVSDQLGSKENDLLAFGMQLFGNNIVDEFCDRVVFVDNYYLFSLTKIKWEGKESIVAFGAFHKIFYSGKIDEKFNEIIAVLKQL</sequence>
<evidence type="ECO:0000256" key="1">
    <source>
        <dbReference type="SAM" id="SignalP"/>
    </source>
</evidence>
<name>A0A8T4HFP2_9SPHI</name>
<organism evidence="2 3">
    <name type="scientific">Rhinopithecimicrobium faecis</name>
    <dbReference type="NCBI Taxonomy" id="2820698"/>
    <lineage>
        <taxon>Bacteria</taxon>
        <taxon>Pseudomonadati</taxon>
        <taxon>Bacteroidota</taxon>
        <taxon>Sphingobacteriia</taxon>
        <taxon>Sphingobacteriales</taxon>
        <taxon>Sphingobacteriaceae</taxon>
        <taxon>Rhinopithecimicrobium</taxon>
    </lineage>
</organism>
<protein>
    <submittedName>
        <fullName evidence="2">DUF4359 domain-containing protein</fullName>
    </submittedName>
</protein>
<keyword evidence="3" id="KW-1185">Reference proteome</keyword>
<dbReference type="EMBL" id="JAGKSB010000014">
    <property type="protein sequence ID" value="MBP3944158.1"/>
    <property type="molecule type" value="Genomic_DNA"/>
</dbReference>
<feature type="signal peptide" evidence="1">
    <location>
        <begin position="1"/>
        <end position="23"/>
    </location>
</feature>
<reference evidence="2" key="1">
    <citation type="submission" date="2021-03" db="EMBL/GenBank/DDBJ databases">
        <authorList>
            <person name="Lu T."/>
            <person name="Wang Q."/>
            <person name="Han X."/>
        </authorList>
    </citation>
    <scope>NUCLEOTIDE SEQUENCE</scope>
    <source>
        <strain evidence="2">WQ 2009</strain>
    </source>
</reference>
<dbReference type="RefSeq" id="WP_353547665.1">
    <property type="nucleotide sequence ID" value="NZ_JAGKSB010000014.1"/>
</dbReference>
<proteinExistence type="predicted"/>
<evidence type="ECO:0000313" key="2">
    <source>
        <dbReference type="EMBL" id="MBP3944158.1"/>
    </source>
</evidence>
<keyword evidence="1" id="KW-0732">Signal</keyword>
<dbReference type="Proteomes" id="UP000679691">
    <property type="component" value="Unassembled WGS sequence"/>
</dbReference>
<feature type="chain" id="PRO_5035717248" evidence="1">
    <location>
        <begin position="24"/>
        <end position="122"/>
    </location>
</feature>
<accession>A0A8T4HFP2</accession>
<dbReference type="AlphaFoldDB" id="A0A8T4HFP2"/>
<evidence type="ECO:0000313" key="3">
    <source>
        <dbReference type="Proteomes" id="UP000679691"/>
    </source>
</evidence>
<gene>
    <name evidence="2" type="ORF">J5U18_11445</name>
</gene>
<comment type="caution">
    <text evidence="2">The sequence shown here is derived from an EMBL/GenBank/DDBJ whole genome shotgun (WGS) entry which is preliminary data.</text>
</comment>